<keyword evidence="2" id="KW-1185">Reference proteome</keyword>
<dbReference type="EMBL" id="JABFTT010000006">
    <property type="protein sequence ID" value="MCE8020377.1"/>
    <property type="molecule type" value="Genomic_DNA"/>
</dbReference>
<reference evidence="1 2" key="1">
    <citation type="journal article" date="2021" name="Front. Microbiol.">
        <title>Aerobic Denitrification and Heterotrophic Sulfur Oxidation in the Genus Halomonas Revealed by Six Novel Species Characterizations and Genome-Based Analysis.</title>
        <authorList>
            <person name="Wang L."/>
            <person name="Shao Z."/>
        </authorList>
    </citation>
    <scope>NUCLEOTIDE SEQUENCE [LARGE SCALE GENOMIC DNA]</scope>
    <source>
        <strain evidence="1 2">MCCC 1A11036</strain>
    </source>
</reference>
<organism evidence="1 2">
    <name type="scientific">Billgrantia zhangzhouensis</name>
    <dbReference type="NCBI Taxonomy" id="2733481"/>
    <lineage>
        <taxon>Bacteria</taxon>
        <taxon>Pseudomonadati</taxon>
        <taxon>Pseudomonadota</taxon>
        <taxon>Gammaproteobacteria</taxon>
        <taxon>Oceanospirillales</taxon>
        <taxon>Halomonadaceae</taxon>
        <taxon>Billgrantia</taxon>
    </lineage>
</organism>
<accession>A0ABS9AF87</accession>
<proteinExistence type="predicted"/>
<gene>
    <name evidence="1" type="ORF">HOP51_09705</name>
</gene>
<dbReference type="Proteomes" id="UP001320122">
    <property type="component" value="Unassembled WGS sequence"/>
</dbReference>
<evidence type="ECO:0000313" key="2">
    <source>
        <dbReference type="Proteomes" id="UP001320122"/>
    </source>
</evidence>
<comment type="caution">
    <text evidence="1">The sequence shown here is derived from an EMBL/GenBank/DDBJ whole genome shotgun (WGS) entry which is preliminary data.</text>
</comment>
<dbReference type="RefSeq" id="WP_234273718.1">
    <property type="nucleotide sequence ID" value="NZ_JABFTT010000006.1"/>
</dbReference>
<sequence length="228" mass="24380">MSGLQATAWRAFVEAPTHYIARPWLDDCLGGVADGATLEDVVGHPRFQRRLAHRLVERHGLVPPEALPTPAQEDAPWLTLPPHAGATLVRYCGAICHAMAFVREIRAPRVVALQQRFGESAYAAAVANRELAVASASSEDIETLEREVWRDGEACVLAWLALLTSEWVAWLRLGLADGLPQAAAADAIPQARSKGPGIVRRAAAIIAAEIKETEHARTAGGAGQGHSA</sequence>
<evidence type="ECO:0000313" key="1">
    <source>
        <dbReference type="EMBL" id="MCE8020377.1"/>
    </source>
</evidence>
<protein>
    <submittedName>
        <fullName evidence="1">Uncharacterized protein</fullName>
    </submittedName>
</protein>
<name>A0ABS9AF87_9GAMM</name>